<dbReference type="Proteomes" id="UP000598271">
    <property type="component" value="Unassembled WGS sequence"/>
</dbReference>
<gene>
    <name evidence="2" type="ORF">GCM10007390_31670</name>
</gene>
<dbReference type="RefSeq" id="WP_189565498.1">
    <property type="nucleotide sequence ID" value="NZ_BMXF01000003.1"/>
</dbReference>
<evidence type="ECO:0000313" key="2">
    <source>
        <dbReference type="EMBL" id="GHB75580.1"/>
    </source>
</evidence>
<keyword evidence="3" id="KW-1185">Reference proteome</keyword>
<feature type="domain" description="3-keto-alpha-glucoside-1,2-lyase/3-keto-2-hydroxy-glucal hydratase" evidence="1">
    <location>
        <begin position="2"/>
        <end position="76"/>
    </location>
</feature>
<protein>
    <recommendedName>
        <fullName evidence="1">3-keto-alpha-glucoside-1,2-lyase/3-keto-2-hydroxy-glucal hydratase domain-containing protein</fullName>
    </recommendedName>
</protein>
<dbReference type="AlphaFoldDB" id="A0A8J3GAK9"/>
<sequence>MEDGAIVGQDTQKVTRNQFLWSDVKVTDFYLSVYVLLENNDRNTGIQFRSKKADASGQAPAYQADIGKDVWGRLYHEHYREKLDWSDRGEKAVKPL</sequence>
<evidence type="ECO:0000259" key="1">
    <source>
        <dbReference type="Pfam" id="PF06439"/>
    </source>
</evidence>
<name>A0A8J3GAK9_9BACT</name>
<dbReference type="InterPro" id="IPR010496">
    <property type="entry name" value="AL/BT2_dom"/>
</dbReference>
<proteinExistence type="predicted"/>
<dbReference type="Gene3D" id="2.60.120.560">
    <property type="entry name" value="Exo-inulinase, domain 1"/>
    <property type="match status" value="1"/>
</dbReference>
<evidence type="ECO:0000313" key="3">
    <source>
        <dbReference type="Proteomes" id="UP000598271"/>
    </source>
</evidence>
<dbReference type="Pfam" id="PF06439">
    <property type="entry name" value="3keto-disac_hyd"/>
    <property type="match status" value="1"/>
</dbReference>
<comment type="caution">
    <text evidence="2">The sequence shown here is derived from an EMBL/GenBank/DDBJ whole genome shotgun (WGS) entry which is preliminary data.</text>
</comment>
<accession>A0A8J3GAK9</accession>
<dbReference type="GO" id="GO:0016787">
    <property type="term" value="F:hydrolase activity"/>
    <property type="evidence" value="ECO:0007669"/>
    <property type="project" value="InterPro"/>
</dbReference>
<dbReference type="EMBL" id="BMXF01000003">
    <property type="protein sequence ID" value="GHB75580.1"/>
    <property type="molecule type" value="Genomic_DNA"/>
</dbReference>
<reference evidence="2 3" key="1">
    <citation type="journal article" date="2014" name="Int. J. Syst. Evol. Microbiol.">
        <title>Complete genome sequence of Corynebacterium casei LMG S-19264T (=DSM 44701T), isolated from a smear-ripened cheese.</title>
        <authorList>
            <consortium name="US DOE Joint Genome Institute (JGI-PGF)"/>
            <person name="Walter F."/>
            <person name="Albersmeier A."/>
            <person name="Kalinowski J."/>
            <person name="Ruckert C."/>
        </authorList>
    </citation>
    <scope>NUCLEOTIDE SEQUENCE [LARGE SCALE GENOMIC DNA]</scope>
    <source>
        <strain evidence="2 3">KCTC 12866</strain>
    </source>
</reference>
<organism evidence="2 3">
    <name type="scientific">Persicitalea jodogahamensis</name>
    <dbReference type="NCBI Taxonomy" id="402147"/>
    <lineage>
        <taxon>Bacteria</taxon>
        <taxon>Pseudomonadati</taxon>
        <taxon>Bacteroidota</taxon>
        <taxon>Cytophagia</taxon>
        <taxon>Cytophagales</taxon>
        <taxon>Spirosomataceae</taxon>
        <taxon>Persicitalea</taxon>
    </lineage>
</organism>